<name>A0AAD7QHX0_QUISA</name>
<keyword evidence="2" id="KW-1185">Reference proteome</keyword>
<reference evidence="1 2" key="1">
    <citation type="journal article" date="2023" name="Science">
        <title>Elucidation of the pathway for biosynthesis of saponin adjuvants from the soapbark tree.</title>
        <authorList>
            <person name="Reed J."/>
            <person name="Orme A."/>
            <person name="El-Demerdash A."/>
            <person name="Owen C."/>
            <person name="Martin L.B.B."/>
            <person name="Misra R.C."/>
            <person name="Kikuchi S."/>
            <person name="Rejzek M."/>
            <person name="Martin A.C."/>
            <person name="Harkess A."/>
            <person name="Leebens-Mack J."/>
            <person name="Louveau T."/>
            <person name="Stephenson M.J."/>
            <person name="Osbourn A."/>
        </authorList>
    </citation>
    <scope>NUCLEOTIDE SEQUENCE [LARGE SCALE GENOMIC DNA]</scope>
    <source>
        <strain evidence="1">S10</strain>
    </source>
</reference>
<gene>
    <name evidence="1" type="ORF">O6P43_000885</name>
</gene>
<dbReference type="KEGG" id="qsa:O6P43_000885"/>
<evidence type="ECO:0000313" key="2">
    <source>
        <dbReference type="Proteomes" id="UP001163823"/>
    </source>
</evidence>
<comment type="caution">
    <text evidence="1">The sequence shown here is derived from an EMBL/GenBank/DDBJ whole genome shotgun (WGS) entry which is preliminary data.</text>
</comment>
<accession>A0AAD7QHX0</accession>
<dbReference type="EMBL" id="JARAOO010000001">
    <property type="protein sequence ID" value="KAJ7981650.1"/>
    <property type="molecule type" value="Genomic_DNA"/>
</dbReference>
<sequence>MHLYFPPPLDFFSFTPHHIIPTREGSFMLHIPLFPPSFPSHTLAYFFLCSICISYHQNLHFVYKFL</sequence>
<organism evidence="1 2">
    <name type="scientific">Quillaja saponaria</name>
    <name type="common">Soap bark tree</name>
    <dbReference type="NCBI Taxonomy" id="32244"/>
    <lineage>
        <taxon>Eukaryota</taxon>
        <taxon>Viridiplantae</taxon>
        <taxon>Streptophyta</taxon>
        <taxon>Embryophyta</taxon>
        <taxon>Tracheophyta</taxon>
        <taxon>Spermatophyta</taxon>
        <taxon>Magnoliopsida</taxon>
        <taxon>eudicotyledons</taxon>
        <taxon>Gunneridae</taxon>
        <taxon>Pentapetalae</taxon>
        <taxon>rosids</taxon>
        <taxon>fabids</taxon>
        <taxon>Fabales</taxon>
        <taxon>Quillajaceae</taxon>
        <taxon>Quillaja</taxon>
    </lineage>
</organism>
<evidence type="ECO:0000313" key="1">
    <source>
        <dbReference type="EMBL" id="KAJ7981650.1"/>
    </source>
</evidence>
<dbReference type="AlphaFoldDB" id="A0AAD7QHX0"/>
<dbReference type="Proteomes" id="UP001163823">
    <property type="component" value="Chromosome 1"/>
</dbReference>
<proteinExistence type="predicted"/>
<protein>
    <submittedName>
        <fullName evidence="1">Uncharacterized protein</fullName>
    </submittedName>
</protein>